<dbReference type="GO" id="GO:0005975">
    <property type="term" value="P:carbohydrate metabolic process"/>
    <property type="evidence" value="ECO:0007669"/>
    <property type="project" value="InterPro"/>
</dbReference>
<name>A0A6A4QBT3_LUPAL</name>
<dbReference type="OrthoDB" id="65569at2759"/>
<keyword evidence="4" id="KW-1185">Reference proteome</keyword>
<dbReference type="Pfam" id="PF00232">
    <property type="entry name" value="Glyco_hydro_1"/>
    <property type="match status" value="1"/>
</dbReference>
<sequence>MVVIMHFTSKVSGVNLRGYFAWSFLDVFEILGGYESSFGLHYIDMNDPTLRRQPKLSAIWYSNFLNGRTMDPMITMETQKKNPSMVLSTLVSNNPLLETISSS</sequence>
<evidence type="ECO:0000256" key="2">
    <source>
        <dbReference type="RuleBase" id="RU003690"/>
    </source>
</evidence>
<dbReference type="EMBL" id="WOCE01000007">
    <property type="protein sequence ID" value="KAE9611059.1"/>
    <property type="molecule type" value="Genomic_DNA"/>
</dbReference>
<organism evidence="3 4">
    <name type="scientific">Lupinus albus</name>
    <name type="common">White lupine</name>
    <name type="synonym">Lupinus termis</name>
    <dbReference type="NCBI Taxonomy" id="3870"/>
    <lineage>
        <taxon>Eukaryota</taxon>
        <taxon>Viridiplantae</taxon>
        <taxon>Streptophyta</taxon>
        <taxon>Embryophyta</taxon>
        <taxon>Tracheophyta</taxon>
        <taxon>Spermatophyta</taxon>
        <taxon>Magnoliopsida</taxon>
        <taxon>eudicotyledons</taxon>
        <taxon>Gunneridae</taxon>
        <taxon>Pentapetalae</taxon>
        <taxon>rosids</taxon>
        <taxon>fabids</taxon>
        <taxon>Fabales</taxon>
        <taxon>Fabaceae</taxon>
        <taxon>Papilionoideae</taxon>
        <taxon>50 kb inversion clade</taxon>
        <taxon>genistoids sensu lato</taxon>
        <taxon>core genistoids</taxon>
        <taxon>Genisteae</taxon>
        <taxon>Lupinus</taxon>
    </lineage>
</organism>
<proteinExistence type="inferred from homology"/>
<gene>
    <name evidence="3" type="ORF">Lalb_Chr07g0193701</name>
</gene>
<reference evidence="4" key="1">
    <citation type="journal article" date="2020" name="Nat. Commun.">
        <title>Genome sequence of the cluster root forming white lupin.</title>
        <authorList>
            <person name="Hufnagel B."/>
            <person name="Marques A."/>
            <person name="Soriano A."/>
            <person name="Marques L."/>
            <person name="Divol F."/>
            <person name="Doumas P."/>
            <person name="Sallet E."/>
            <person name="Mancinotti D."/>
            <person name="Carrere S."/>
            <person name="Marande W."/>
            <person name="Arribat S."/>
            <person name="Keller J."/>
            <person name="Huneau C."/>
            <person name="Blein T."/>
            <person name="Aime D."/>
            <person name="Laguerre M."/>
            <person name="Taylor J."/>
            <person name="Schubert V."/>
            <person name="Nelson M."/>
            <person name="Geu-Flores F."/>
            <person name="Crespi M."/>
            <person name="Gallardo-Guerrero K."/>
            <person name="Delaux P.-M."/>
            <person name="Salse J."/>
            <person name="Berges H."/>
            <person name="Guyot R."/>
            <person name="Gouzy J."/>
            <person name="Peret B."/>
        </authorList>
    </citation>
    <scope>NUCLEOTIDE SEQUENCE [LARGE SCALE GENOMIC DNA]</scope>
    <source>
        <strain evidence="4">cv. Amiga</strain>
    </source>
</reference>
<accession>A0A6A4QBT3</accession>
<dbReference type="GO" id="GO:0008422">
    <property type="term" value="F:beta-glucosidase activity"/>
    <property type="evidence" value="ECO:0007669"/>
    <property type="project" value="TreeGrafter"/>
</dbReference>
<dbReference type="InterPro" id="IPR001360">
    <property type="entry name" value="Glyco_hydro_1"/>
</dbReference>
<dbReference type="AlphaFoldDB" id="A0A6A4QBT3"/>
<dbReference type="PANTHER" id="PTHR10353:SF208">
    <property type="entry name" value="GLYCOSIDE HYDROLASE FAMILY 1 PROTEIN"/>
    <property type="match status" value="1"/>
</dbReference>
<dbReference type="Proteomes" id="UP000447434">
    <property type="component" value="Chromosome 7"/>
</dbReference>
<dbReference type="PANTHER" id="PTHR10353">
    <property type="entry name" value="GLYCOSYL HYDROLASE"/>
    <property type="match status" value="1"/>
</dbReference>
<evidence type="ECO:0000256" key="1">
    <source>
        <dbReference type="ARBA" id="ARBA00010838"/>
    </source>
</evidence>
<dbReference type="InterPro" id="IPR017853">
    <property type="entry name" value="GH"/>
</dbReference>
<dbReference type="PRINTS" id="PR00131">
    <property type="entry name" value="GLHYDRLASE1"/>
</dbReference>
<comment type="similarity">
    <text evidence="1 2">Belongs to the glycosyl hydrolase 1 family.</text>
</comment>
<protein>
    <submittedName>
        <fullName evidence="3">Putative beta-glucosidase</fullName>
    </submittedName>
</protein>
<evidence type="ECO:0000313" key="3">
    <source>
        <dbReference type="EMBL" id="KAE9611059.1"/>
    </source>
</evidence>
<comment type="caution">
    <text evidence="3">The sequence shown here is derived from an EMBL/GenBank/DDBJ whole genome shotgun (WGS) entry which is preliminary data.</text>
</comment>
<dbReference type="Gene3D" id="3.20.20.80">
    <property type="entry name" value="Glycosidases"/>
    <property type="match status" value="1"/>
</dbReference>
<evidence type="ECO:0000313" key="4">
    <source>
        <dbReference type="Proteomes" id="UP000447434"/>
    </source>
</evidence>
<dbReference type="SUPFAM" id="SSF51445">
    <property type="entry name" value="(Trans)glycosidases"/>
    <property type="match status" value="1"/>
</dbReference>